<dbReference type="InterPro" id="IPR029069">
    <property type="entry name" value="HotDog_dom_sf"/>
</dbReference>
<dbReference type="Gene3D" id="3.10.129.10">
    <property type="entry name" value="Hotdog Thioesterase"/>
    <property type="match status" value="1"/>
</dbReference>
<evidence type="ECO:0000313" key="4">
    <source>
        <dbReference type="EMBL" id="MBI8988826.1"/>
    </source>
</evidence>
<reference evidence="4" key="1">
    <citation type="submission" date="2020-12" db="EMBL/GenBank/DDBJ databases">
        <title>Genome public.</title>
        <authorList>
            <person name="Sun Q."/>
        </authorList>
    </citation>
    <scope>NUCLEOTIDE SEQUENCE</scope>
    <source>
        <strain evidence="4">CCM 8863</strain>
    </source>
</reference>
<evidence type="ECO:0000256" key="1">
    <source>
        <dbReference type="ARBA" id="ARBA00008324"/>
    </source>
</evidence>
<dbReference type="InterPro" id="IPR003736">
    <property type="entry name" value="PAAI_dom"/>
</dbReference>
<dbReference type="CDD" id="cd03443">
    <property type="entry name" value="PaaI_thioesterase"/>
    <property type="match status" value="1"/>
</dbReference>
<keyword evidence="5" id="KW-1185">Reference proteome</keyword>
<proteinExistence type="inferred from homology"/>
<dbReference type="SUPFAM" id="SSF54637">
    <property type="entry name" value="Thioesterase/thiol ester dehydrase-isomerase"/>
    <property type="match status" value="1"/>
</dbReference>
<dbReference type="NCBIfam" id="TIGR00369">
    <property type="entry name" value="unchar_dom_1"/>
    <property type="match status" value="1"/>
</dbReference>
<evidence type="ECO:0000256" key="2">
    <source>
        <dbReference type="ARBA" id="ARBA00022801"/>
    </source>
</evidence>
<feature type="domain" description="Thioesterase" evidence="3">
    <location>
        <begin position="65"/>
        <end position="136"/>
    </location>
</feature>
<dbReference type="GO" id="GO:0005829">
    <property type="term" value="C:cytosol"/>
    <property type="evidence" value="ECO:0007669"/>
    <property type="project" value="TreeGrafter"/>
</dbReference>
<dbReference type="PANTHER" id="PTHR43240:SF5">
    <property type="entry name" value="1,4-DIHYDROXY-2-NAPHTHOYL-COA THIOESTERASE 1"/>
    <property type="match status" value="1"/>
</dbReference>
<gene>
    <name evidence="4" type="ORF">JDV75_03505</name>
</gene>
<comment type="similarity">
    <text evidence="1">Belongs to the thioesterase PaaI family.</text>
</comment>
<accession>A0A934I2C2</accession>
<dbReference type="AlphaFoldDB" id="A0A934I2C2"/>
<dbReference type="InterPro" id="IPR006683">
    <property type="entry name" value="Thioestr_dom"/>
</dbReference>
<evidence type="ECO:0000259" key="3">
    <source>
        <dbReference type="Pfam" id="PF03061"/>
    </source>
</evidence>
<keyword evidence="2" id="KW-0378">Hydrolase</keyword>
<dbReference type="PANTHER" id="PTHR43240">
    <property type="entry name" value="1,4-DIHYDROXY-2-NAPHTHOYL-COA THIOESTERASE 1"/>
    <property type="match status" value="1"/>
</dbReference>
<evidence type="ECO:0000313" key="5">
    <source>
        <dbReference type="Proteomes" id="UP000645966"/>
    </source>
</evidence>
<name>A0A934I2C2_9CORY</name>
<dbReference type="GO" id="GO:0061522">
    <property type="term" value="F:1,4-dihydroxy-2-naphthoyl-CoA thioesterase activity"/>
    <property type="evidence" value="ECO:0007669"/>
    <property type="project" value="TreeGrafter"/>
</dbReference>
<dbReference type="Pfam" id="PF03061">
    <property type="entry name" value="4HBT"/>
    <property type="match status" value="1"/>
</dbReference>
<dbReference type="EMBL" id="JAEIOS010000011">
    <property type="protein sequence ID" value="MBI8988826.1"/>
    <property type="molecule type" value="Genomic_DNA"/>
</dbReference>
<organism evidence="4 5">
    <name type="scientific">Corynebacterium meridianum</name>
    <dbReference type="NCBI Taxonomy" id="2765363"/>
    <lineage>
        <taxon>Bacteria</taxon>
        <taxon>Bacillati</taxon>
        <taxon>Actinomycetota</taxon>
        <taxon>Actinomycetes</taxon>
        <taxon>Mycobacteriales</taxon>
        <taxon>Corynebacteriaceae</taxon>
        <taxon>Corynebacterium</taxon>
    </lineage>
</organism>
<dbReference type="Proteomes" id="UP000645966">
    <property type="component" value="Unassembled WGS sequence"/>
</dbReference>
<sequence>MNQADPTLTELLMHATERDLTTEEIAEVNRCNPGVDPHMGIRYTRIGPKGVRARLKVGPEHLQPFGLVNGGVLALLAESSGSIMAIIAAKAVAVGVNNNTDFIRSVTSGVIEVEAVPVHVGGTTQLIDITMKNNGQVAARSRLRTMSLRS</sequence>
<comment type="caution">
    <text evidence="4">The sequence shown here is derived from an EMBL/GenBank/DDBJ whole genome shotgun (WGS) entry which is preliminary data.</text>
</comment>
<protein>
    <submittedName>
        <fullName evidence="4">PaaI family thioesterase</fullName>
    </submittedName>
</protein>
<dbReference type="RefSeq" id="WP_198737875.1">
    <property type="nucleotide sequence ID" value="NZ_JAEIOS010000011.1"/>
</dbReference>